<name>A0A075WGR7_ARCFL</name>
<dbReference type="CDD" id="cd01169">
    <property type="entry name" value="HMPP_kinase"/>
    <property type="match status" value="1"/>
</dbReference>
<accession>A0A075WGR7</accession>
<evidence type="ECO:0000259" key="1">
    <source>
        <dbReference type="Pfam" id="PF08543"/>
    </source>
</evidence>
<organism evidence="2 3">
    <name type="scientific">Archaeoglobus fulgidus DSM 8774</name>
    <dbReference type="NCBI Taxonomy" id="1344584"/>
    <lineage>
        <taxon>Archaea</taxon>
        <taxon>Methanobacteriati</taxon>
        <taxon>Methanobacteriota</taxon>
        <taxon>Archaeoglobi</taxon>
        <taxon>Archaeoglobales</taxon>
        <taxon>Archaeoglobaceae</taxon>
        <taxon>Archaeoglobus</taxon>
    </lineage>
</organism>
<dbReference type="GO" id="GO:0008902">
    <property type="term" value="F:hydroxymethylpyrimidine kinase activity"/>
    <property type="evidence" value="ECO:0007669"/>
    <property type="project" value="UniProtKB-EC"/>
</dbReference>
<feature type="domain" description="Pyridoxamine kinase/Phosphomethylpyrimidine kinase" evidence="1">
    <location>
        <begin position="11"/>
        <end position="236"/>
    </location>
</feature>
<dbReference type="InterPro" id="IPR013749">
    <property type="entry name" value="PM/HMP-P_kinase-1"/>
</dbReference>
<dbReference type="EC" id="2.7.4.7" evidence="2"/>
<dbReference type="PANTHER" id="PTHR20858">
    <property type="entry name" value="PHOSPHOMETHYLPYRIMIDINE KINASE"/>
    <property type="match status" value="1"/>
</dbReference>
<keyword evidence="2" id="KW-0418">Kinase</keyword>
<dbReference type="EC" id="2.7.1.49" evidence="2"/>
<dbReference type="InterPro" id="IPR029056">
    <property type="entry name" value="Ribokinase-like"/>
</dbReference>
<dbReference type="SUPFAM" id="SSF53613">
    <property type="entry name" value="Ribokinase-like"/>
    <property type="match status" value="1"/>
</dbReference>
<evidence type="ECO:0000313" key="3">
    <source>
        <dbReference type="Proteomes" id="UP000028501"/>
    </source>
</evidence>
<evidence type="ECO:0000313" key="2">
    <source>
        <dbReference type="EMBL" id="AIG99196.1"/>
    </source>
</evidence>
<dbReference type="GO" id="GO:0005829">
    <property type="term" value="C:cytosol"/>
    <property type="evidence" value="ECO:0007669"/>
    <property type="project" value="TreeGrafter"/>
</dbReference>
<dbReference type="RefSeq" id="WP_010879697.1">
    <property type="nucleotide sequence ID" value="NZ_CP006577.1"/>
</dbReference>
<dbReference type="GeneID" id="24795957"/>
<dbReference type="InterPro" id="IPR004399">
    <property type="entry name" value="HMP/HMP-P_kinase_dom"/>
</dbReference>
<dbReference type="Gene3D" id="3.40.1190.20">
    <property type="match status" value="1"/>
</dbReference>
<dbReference type="GO" id="GO:0008972">
    <property type="term" value="F:phosphomethylpyrimidine kinase activity"/>
    <property type="evidence" value="ECO:0007669"/>
    <property type="project" value="UniProtKB-EC"/>
</dbReference>
<dbReference type="EMBL" id="CP006577">
    <property type="protein sequence ID" value="AIG99196.1"/>
    <property type="molecule type" value="Genomic_DNA"/>
</dbReference>
<reference evidence="2 3" key="1">
    <citation type="submission" date="2013-07" db="EMBL/GenBank/DDBJ databases">
        <title>Genome of Archaeoglobus fulgidus.</title>
        <authorList>
            <person name="Fiebig A."/>
            <person name="Birkeland N.-K."/>
        </authorList>
    </citation>
    <scope>NUCLEOTIDE SEQUENCE [LARGE SCALE GENOMIC DNA]</scope>
    <source>
        <strain evidence="2 3">DSM 8774</strain>
    </source>
</reference>
<dbReference type="Pfam" id="PF08543">
    <property type="entry name" value="Phos_pyr_kin"/>
    <property type="match status" value="1"/>
</dbReference>
<dbReference type="Proteomes" id="UP000028501">
    <property type="component" value="Chromosome"/>
</dbReference>
<dbReference type="AlphaFoldDB" id="A0A075WGR7"/>
<dbReference type="HOGENOM" id="CLU_020520_0_1_2"/>
<dbReference type="KEGG" id="afg:AFULGI_00024800"/>
<gene>
    <name evidence="2" type="ORF">AFULGI_00024800</name>
</gene>
<dbReference type="GO" id="GO:0009228">
    <property type="term" value="P:thiamine biosynthetic process"/>
    <property type="evidence" value="ECO:0007669"/>
    <property type="project" value="InterPro"/>
</dbReference>
<keyword evidence="2" id="KW-0808">Transferase</keyword>
<proteinExistence type="predicted"/>
<sequence length="243" mass="25514">MKTILTISGLDPSGGAGVSADIKTAKAIGLYPASVITSLTVQNTCGVKAAIPVEAEVIREQLRAVIEDMKIDCIKIGLITSVEIAKVLAAELVPLNAPKVLDPVIFAGAGGKIGDEEAYKMILKHVDIVTPNLTEAITLLESTKEARELALEMNKKYGCDVVITGGELGGKDVVCEAGRTYTVSAEFSPVNIHGTGCVYSTALACYLGLGNSLENAVRKARIFVLESVKKALRPGSCFPVVNP</sequence>
<protein>
    <submittedName>
        <fullName evidence="2">Hydroxymethylpyrimidine/phosphomethylpyrimidine kinase</fullName>
        <ecNumber evidence="2">2.7.1.49</ecNumber>
        <ecNumber evidence="2">2.7.4.7</ecNumber>
    </submittedName>
</protein>
<dbReference type="PANTHER" id="PTHR20858:SF17">
    <property type="entry name" value="HYDROXYMETHYLPYRIMIDINE_PHOSPHOMETHYLPYRIMIDINE KINASE THI20-RELATED"/>
    <property type="match status" value="1"/>
</dbReference>